<keyword evidence="8" id="KW-0406">Ion transport</keyword>
<sequence>MLTLTHITKAYRDKTVLQDVSVTFRPGRLVSIIGPNGAGKSTLLSVITQLSPQTQGQVMLDDMSITNFDRQELAKRISFLRQSNTVNVRLTVRELIAFGRFPYSHGRLTKEDEVKIEEAMAYLQLEAMADRFIDQLSGGERQRAFIAMTLAQDTDYVLLDEPLNNLDMKHSVQIMKALRQMVDQFGKTVIIVIHDINFASFYSDEIIAVKAGQLVKQGDIESIINEDMLRRIYDMDIRVSHINDKRLCEYFQ</sequence>
<dbReference type="PANTHER" id="PTHR42771">
    <property type="entry name" value="IRON(3+)-HYDROXAMATE IMPORT ATP-BINDING PROTEIN FHUC"/>
    <property type="match status" value="1"/>
</dbReference>
<evidence type="ECO:0000256" key="3">
    <source>
        <dbReference type="ARBA" id="ARBA00022475"/>
    </source>
</evidence>
<dbReference type="EMBL" id="UHIO01000001">
    <property type="protein sequence ID" value="SUP43797.1"/>
    <property type="molecule type" value="Genomic_DNA"/>
</dbReference>
<organism evidence="11 12">
    <name type="scientific">Veillonella criceti</name>
    <dbReference type="NCBI Taxonomy" id="103891"/>
    <lineage>
        <taxon>Bacteria</taxon>
        <taxon>Bacillati</taxon>
        <taxon>Bacillota</taxon>
        <taxon>Negativicutes</taxon>
        <taxon>Veillonellales</taxon>
        <taxon>Veillonellaceae</taxon>
        <taxon>Veillonella</taxon>
    </lineage>
</organism>
<dbReference type="InterPro" id="IPR027417">
    <property type="entry name" value="P-loop_NTPase"/>
</dbReference>
<keyword evidence="6 11" id="KW-0067">ATP-binding</keyword>
<evidence type="ECO:0000256" key="5">
    <source>
        <dbReference type="ARBA" id="ARBA00022741"/>
    </source>
</evidence>
<accession>A0A380NLJ1</accession>
<evidence type="ECO:0000313" key="12">
    <source>
        <dbReference type="Proteomes" id="UP000255367"/>
    </source>
</evidence>
<keyword evidence="7" id="KW-0408">Iron</keyword>
<gene>
    <name evidence="11" type="primary">fhuC_3</name>
    <name evidence="11" type="ORF">NCTC12020_01347</name>
</gene>
<dbReference type="GO" id="GO:0016887">
    <property type="term" value="F:ATP hydrolysis activity"/>
    <property type="evidence" value="ECO:0007669"/>
    <property type="project" value="InterPro"/>
</dbReference>
<comment type="subcellular location">
    <subcellularLocation>
        <location evidence="1">Cell membrane</location>
        <topology evidence="1">Peripheral membrane protein</topology>
    </subcellularLocation>
</comment>
<evidence type="ECO:0000259" key="10">
    <source>
        <dbReference type="PROSITE" id="PS50893"/>
    </source>
</evidence>
<evidence type="ECO:0000256" key="8">
    <source>
        <dbReference type="ARBA" id="ARBA00023065"/>
    </source>
</evidence>
<reference evidence="11 12" key="1">
    <citation type="submission" date="2018-06" db="EMBL/GenBank/DDBJ databases">
        <authorList>
            <consortium name="Pathogen Informatics"/>
            <person name="Doyle S."/>
        </authorList>
    </citation>
    <scope>NUCLEOTIDE SEQUENCE [LARGE SCALE GENOMIC DNA]</scope>
    <source>
        <strain evidence="11 12">NCTC12020</strain>
    </source>
</reference>
<dbReference type="SUPFAM" id="SSF52540">
    <property type="entry name" value="P-loop containing nucleoside triphosphate hydrolases"/>
    <property type="match status" value="1"/>
</dbReference>
<dbReference type="GO" id="GO:0006826">
    <property type="term" value="P:iron ion transport"/>
    <property type="evidence" value="ECO:0007669"/>
    <property type="project" value="UniProtKB-KW"/>
</dbReference>
<dbReference type="GO" id="GO:0005886">
    <property type="term" value="C:plasma membrane"/>
    <property type="evidence" value="ECO:0007669"/>
    <property type="project" value="UniProtKB-SubCell"/>
</dbReference>
<dbReference type="Pfam" id="PF00005">
    <property type="entry name" value="ABC_tran"/>
    <property type="match status" value="1"/>
</dbReference>
<evidence type="ECO:0000256" key="1">
    <source>
        <dbReference type="ARBA" id="ARBA00004202"/>
    </source>
</evidence>
<evidence type="ECO:0000256" key="7">
    <source>
        <dbReference type="ARBA" id="ARBA00023004"/>
    </source>
</evidence>
<evidence type="ECO:0000256" key="6">
    <source>
        <dbReference type="ARBA" id="ARBA00022840"/>
    </source>
</evidence>
<dbReference type="PROSITE" id="PS50893">
    <property type="entry name" value="ABC_TRANSPORTER_2"/>
    <property type="match status" value="1"/>
</dbReference>
<dbReference type="CDD" id="cd03214">
    <property type="entry name" value="ABC_Iron-Siderophores_B12_Hemin"/>
    <property type="match status" value="1"/>
</dbReference>
<evidence type="ECO:0000313" key="11">
    <source>
        <dbReference type="EMBL" id="SUP43797.1"/>
    </source>
</evidence>
<dbReference type="GO" id="GO:0005524">
    <property type="term" value="F:ATP binding"/>
    <property type="evidence" value="ECO:0007669"/>
    <property type="project" value="UniProtKB-KW"/>
</dbReference>
<dbReference type="OrthoDB" id="9799337at2"/>
<dbReference type="Proteomes" id="UP000255367">
    <property type="component" value="Unassembled WGS sequence"/>
</dbReference>
<dbReference type="InterPro" id="IPR051535">
    <property type="entry name" value="Siderophore_ABC-ATPase"/>
</dbReference>
<feature type="domain" description="ABC transporter" evidence="10">
    <location>
        <begin position="2"/>
        <end position="236"/>
    </location>
</feature>
<dbReference type="SMART" id="SM00382">
    <property type="entry name" value="AAA"/>
    <property type="match status" value="1"/>
</dbReference>
<name>A0A380NLJ1_9FIRM</name>
<dbReference type="AlphaFoldDB" id="A0A380NLJ1"/>
<evidence type="ECO:0000256" key="2">
    <source>
        <dbReference type="ARBA" id="ARBA00022448"/>
    </source>
</evidence>
<dbReference type="InterPro" id="IPR003593">
    <property type="entry name" value="AAA+_ATPase"/>
</dbReference>
<dbReference type="PROSITE" id="PS00211">
    <property type="entry name" value="ABC_TRANSPORTER_1"/>
    <property type="match status" value="1"/>
</dbReference>
<keyword evidence="3" id="KW-1003">Cell membrane</keyword>
<protein>
    <submittedName>
        <fullName evidence="11">Iron(3+)-hydroxamate import ATP-binding protein FhuC</fullName>
        <ecNumber evidence="11">3.6.3.34</ecNumber>
    </submittedName>
</protein>
<dbReference type="RefSeq" id="WP_115310496.1">
    <property type="nucleotide sequence ID" value="NZ_UHIO01000001.1"/>
</dbReference>
<evidence type="ECO:0000256" key="4">
    <source>
        <dbReference type="ARBA" id="ARBA00022496"/>
    </source>
</evidence>
<evidence type="ECO:0000256" key="9">
    <source>
        <dbReference type="ARBA" id="ARBA00023136"/>
    </source>
</evidence>
<dbReference type="Gene3D" id="3.40.50.300">
    <property type="entry name" value="P-loop containing nucleotide triphosphate hydrolases"/>
    <property type="match status" value="1"/>
</dbReference>
<proteinExistence type="predicted"/>
<dbReference type="EC" id="3.6.3.34" evidence="11"/>
<dbReference type="InterPro" id="IPR003439">
    <property type="entry name" value="ABC_transporter-like_ATP-bd"/>
</dbReference>
<keyword evidence="2" id="KW-0813">Transport</keyword>
<keyword evidence="5" id="KW-0547">Nucleotide-binding</keyword>
<keyword evidence="9" id="KW-0472">Membrane</keyword>
<keyword evidence="4" id="KW-0410">Iron transport</keyword>
<dbReference type="InterPro" id="IPR017871">
    <property type="entry name" value="ABC_transporter-like_CS"/>
</dbReference>
<dbReference type="PANTHER" id="PTHR42771:SF3">
    <property type="entry name" value="PETROBACTIN IMPORT ATP-BINDING PROTEIN YCLP"/>
    <property type="match status" value="1"/>
</dbReference>
<keyword evidence="11" id="KW-0378">Hydrolase</keyword>
<dbReference type="FunFam" id="3.40.50.300:FF:000134">
    <property type="entry name" value="Iron-enterobactin ABC transporter ATP-binding protein"/>
    <property type="match status" value="1"/>
</dbReference>
<keyword evidence="12" id="KW-1185">Reference proteome</keyword>